<dbReference type="InterPro" id="IPR052233">
    <property type="entry name" value="Rho-type_GEFs"/>
</dbReference>
<evidence type="ECO:0000313" key="3">
    <source>
        <dbReference type="EMBL" id="KAF2795660.1"/>
    </source>
</evidence>
<dbReference type="InterPro" id="IPR000219">
    <property type="entry name" value="DH_dom"/>
</dbReference>
<dbReference type="PANTHER" id="PTHR46572:SF1">
    <property type="entry name" value="RHO1 GUANINE NUCLEOTIDE EXCHANGE FACTOR TUS1"/>
    <property type="match status" value="1"/>
</dbReference>
<dbReference type="SUPFAM" id="SSF48065">
    <property type="entry name" value="DBL homology domain (DH-domain)"/>
    <property type="match status" value="1"/>
</dbReference>
<feature type="compositionally biased region" description="Polar residues" evidence="1">
    <location>
        <begin position="377"/>
        <end position="386"/>
    </location>
</feature>
<dbReference type="OrthoDB" id="5365701at2759"/>
<protein>
    <recommendedName>
        <fullName evidence="2">DH domain-containing protein</fullName>
    </recommendedName>
</protein>
<evidence type="ECO:0000313" key="4">
    <source>
        <dbReference type="Proteomes" id="UP000799757"/>
    </source>
</evidence>
<dbReference type="Proteomes" id="UP000799757">
    <property type="component" value="Unassembled WGS sequence"/>
</dbReference>
<dbReference type="Gene3D" id="1.20.900.10">
    <property type="entry name" value="Dbl homology (DH) domain"/>
    <property type="match status" value="1"/>
</dbReference>
<sequence length="783" mass="88420">MEIATAAFGIVGVLPQCISSAKDLYDLRSRYKDASVLITAIYSESMVIAASLSQLQGLLHQDALKNKPQLHETFDRALTGCRVVYVCLDEEVRELAQKADSDNLKFKDRTKYLWKEDTFKELLQQIRGQQSALSLLLQGLQMESIADIKRLVEDNSARLDQIATRSKTLRKSRPSIKVPDSIFKEGCDLQNNTDAQAVIRSAEFDFDDEIVNSTAYRRAMALATLQAEGKAPDTTEYITDEKNEDHEQTSSGDVDIASLELEPKSLIEERHSELLDSLEHSLLPFMPPTSSAAGAFSPQSPMSPTMPVLGSEFLEEMPPPLPPRRATRPPAESKGPEIPSEGRNSTLSDDSTSAFSAPSTFSKASSASSYTAFESSKNSMPATGSLQRKAHGPMRKTSYDTLFRTLSGDPEDVRLASSDEVEMHNVWTSLITDEQIFIDHMTNFRTTFYNHVIQQWPVLEKHLELIPMGEQLAALHRQYLLDVMKEQVAVESFATCDPSIFDVWAKKTQNLYRDYCQRLPHAKGAILMTQNMDSKFSPFVRTLGLDVTFSGKSWEDYLTLPISQLDLYIEKLRRLVKITLITATPSSKKNEPRLMRILDVVRRLKKSCLRIIEESRDREEIQNLHRRIHTLNADYLSRLNLLEPGRRILLQGKLAIKVHGQGAWHAVHVVQLDNYLFWGMVKPPRSKKPQEPKTKKNGNIWVLEAPLPIQEVEMRLPDKDHQYQKATILDDIPRGSVLYLLFVKDKTATVQPHMLGASSHTELEQWTAHLHAAIATRATRALN</sequence>
<proteinExistence type="predicted"/>
<reference evidence="3" key="1">
    <citation type="journal article" date="2020" name="Stud. Mycol.">
        <title>101 Dothideomycetes genomes: a test case for predicting lifestyles and emergence of pathogens.</title>
        <authorList>
            <person name="Haridas S."/>
            <person name="Albert R."/>
            <person name="Binder M."/>
            <person name="Bloem J."/>
            <person name="Labutti K."/>
            <person name="Salamov A."/>
            <person name="Andreopoulos B."/>
            <person name="Baker S."/>
            <person name="Barry K."/>
            <person name="Bills G."/>
            <person name="Bluhm B."/>
            <person name="Cannon C."/>
            <person name="Castanera R."/>
            <person name="Culley D."/>
            <person name="Daum C."/>
            <person name="Ezra D."/>
            <person name="Gonzalez J."/>
            <person name="Henrissat B."/>
            <person name="Kuo A."/>
            <person name="Liang C."/>
            <person name="Lipzen A."/>
            <person name="Lutzoni F."/>
            <person name="Magnuson J."/>
            <person name="Mondo S."/>
            <person name="Nolan M."/>
            <person name="Ohm R."/>
            <person name="Pangilinan J."/>
            <person name="Park H.-J."/>
            <person name="Ramirez L."/>
            <person name="Alfaro M."/>
            <person name="Sun H."/>
            <person name="Tritt A."/>
            <person name="Yoshinaga Y."/>
            <person name="Zwiers L.-H."/>
            <person name="Turgeon B."/>
            <person name="Goodwin S."/>
            <person name="Spatafora J."/>
            <person name="Crous P."/>
            <person name="Grigoriev I."/>
        </authorList>
    </citation>
    <scope>NUCLEOTIDE SEQUENCE</scope>
    <source>
        <strain evidence="3">CBS 109.77</strain>
    </source>
</reference>
<feature type="domain" description="DH" evidence="2">
    <location>
        <begin position="422"/>
        <end position="611"/>
    </location>
</feature>
<feature type="region of interest" description="Disordered" evidence="1">
    <location>
        <begin position="290"/>
        <end position="361"/>
    </location>
</feature>
<feature type="region of interest" description="Disordered" evidence="1">
    <location>
        <begin position="374"/>
        <end position="394"/>
    </location>
</feature>
<dbReference type="Pfam" id="PF00621">
    <property type="entry name" value="RhoGEF"/>
    <property type="match status" value="1"/>
</dbReference>
<dbReference type="InterPro" id="IPR035899">
    <property type="entry name" value="DBL_dom_sf"/>
</dbReference>
<evidence type="ECO:0000256" key="1">
    <source>
        <dbReference type="SAM" id="MobiDB-lite"/>
    </source>
</evidence>
<feature type="compositionally biased region" description="Polar residues" evidence="1">
    <location>
        <begin position="290"/>
        <end position="303"/>
    </location>
</feature>
<keyword evidence="4" id="KW-1185">Reference proteome</keyword>
<dbReference type="AlphaFoldDB" id="A0A6A6XGF4"/>
<name>A0A6A6XGF4_9PLEO</name>
<gene>
    <name evidence="3" type="ORF">K505DRAFT_360000</name>
</gene>
<accession>A0A6A6XGF4</accession>
<evidence type="ECO:0000259" key="2">
    <source>
        <dbReference type="PROSITE" id="PS50010"/>
    </source>
</evidence>
<dbReference type="GO" id="GO:0005085">
    <property type="term" value="F:guanyl-nucleotide exchange factor activity"/>
    <property type="evidence" value="ECO:0007669"/>
    <property type="project" value="InterPro"/>
</dbReference>
<dbReference type="SUPFAM" id="SSF50729">
    <property type="entry name" value="PH domain-like"/>
    <property type="match status" value="1"/>
</dbReference>
<dbReference type="InterPro" id="IPR011993">
    <property type="entry name" value="PH-like_dom_sf"/>
</dbReference>
<dbReference type="Gene3D" id="2.30.29.30">
    <property type="entry name" value="Pleckstrin-homology domain (PH domain)/Phosphotyrosine-binding domain (PTB)"/>
    <property type="match status" value="1"/>
</dbReference>
<dbReference type="PROSITE" id="PS50010">
    <property type="entry name" value="DH_2"/>
    <property type="match status" value="1"/>
</dbReference>
<feature type="compositionally biased region" description="Low complexity" evidence="1">
    <location>
        <begin position="351"/>
        <end position="361"/>
    </location>
</feature>
<dbReference type="EMBL" id="MU001852">
    <property type="protein sequence ID" value="KAF2795660.1"/>
    <property type="molecule type" value="Genomic_DNA"/>
</dbReference>
<dbReference type="PANTHER" id="PTHR46572">
    <property type="entry name" value="RHO1 GDP-GTP EXCHANGE PROTEIN 1-RELATED"/>
    <property type="match status" value="1"/>
</dbReference>
<organism evidence="3 4">
    <name type="scientific">Melanomma pulvis-pyrius CBS 109.77</name>
    <dbReference type="NCBI Taxonomy" id="1314802"/>
    <lineage>
        <taxon>Eukaryota</taxon>
        <taxon>Fungi</taxon>
        <taxon>Dikarya</taxon>
        <taxon>Ascomycota</taxon>
        <taxon>Pezizomycotina</taxon>
        <taxon>Dothideomycetes</taxon>
        <taxon>Pleosporomycetidae</taxon>
        <taxon>Pleosporales</taxon>
        <taxon>Melanommataceae</taxon>
        <taxon>Melanomma</taxon>
    </lineage>
</organism>